<dbReference type="GO" id="GO:0045505">
    <property type="term" value="F:dynein intermediate chain binding"/>
    <property type="evidence" value="ECO:0007669"/>
    <property type="project" value="InterPro"/>
</dbReference>
<organism evidence="2 3">
    <name type="scientific">Haematococcus lacustris</name>
    <name type="common">Green alga</name>
    <name type="synonym">Haematococcus pluvialis</name>
    <dbReference type="NCBI Taxonomy" id="44745"/>
    <lineage>
        <taxon>Eukaryota</taxon>
        <taxon>Viridiplantae</taxon>
        <taxon>Chlorophyta</taxon>
        <taxon>core chlorophytes</taxon>
        <taxon>Chlorophyceae</taxon>
        <taxon>CS clade</taxon>
        <taxon>Chlamydomonadales</taxon>
        <taxon>Haematococcaceae</taxon>
        <taxon>Haematococcus</taxon>
    </lineage>
</organism>
<feature type="non-terminal residue" evidence="2">
    <location>
        <position position="1"/>
    </location>
</feature>
<name>A0A6A0A1N5_HAELA</name>
<gene>
    <name evidence="2" type="ORF">HaLaN_23711</name>
</gene>
<keyword evidence="3" id="KW-1185">Reference proteome</keyword>
<dbReference type="Proteomes" id="UP000485058">
    <property type="component" value="Unassembled WGS sequence"/>
</dbReference>
<evidence type="ECO:0000313" key="2">
    <source>
        <dbReference type="EMBL" id="GFH25706.1"/>
    </source>
</evidence>
<proteinExistence type="predicted"/>
<dbReference type="InterPro" id="IPR035706">
    <property type="entry name" value="AAA_9"/>
</dbReference>
<protein>
    <recommendedName>
        <fullName evidence="1">Dynein heavy chain ATP-binding dynein motor region domain-containing protein</fullName>
    </recommendedName>
</protein>
<dbReference type="GO" id="GO:0051959">
    <property type="term" value="F:dynein light intermediate chain binding"/>
    <property type="evidence" value="ECO:0007669"/>
    <property type="project" value="InterPro"/>
</dbReference>
<evidence type="ECO:0000313" key="3">
    <source>
        <dbReference type="Proteomes" id="UP000485058"/>
    </source>
</evidence>
<dbReference type="Pfam" id="PF12781">
    <property type="entry name" value="AAA_9"/>
    <property type="match status" value="1"/>
</dbReference>
<sequence>QGQANKWVKNMERKAKLEVLKLSDGDYIRRLENCIQFGYPVLLENVGEELDPTLEPLLLKSVFKSGGGLCIRLGDATIEYSEQF</sequence>
<feature type="non-terminal residue" evidence="2">
    <location>
        <position position="84"/>
    </location>
</feature>
<dbReference type="GO" id="GO:0030286">
    <property type="term" value="C:dynein complex"/>
    <property type="evidence" value="ECO:0007669"/>
    <property type="project" value="InterPro"/>
</dbReference>
<dbReference type="InterPro" id="IPR027417">
    <property type="entry name" value="P-loop_NTPase"/>
</dbReference>
<evidence type="ECO:0000259" key="1">
    <source>
        <dbReference type="Pfam" id="PF12781"/>
    </source>
</evidence>
<dbReference type="PANTHER" id="PTHR22878:SF70">
    <property type="entry name" value="DYNEIN HEAVY CHAIN 2, AXONEMAL"/>
    <property type="match status" value="1"/>
</dbReference>
<feature type="domain" description="Dynein heavy chain ATP-binding dynein motor region" evidence="1">
    <location>
        <begin position="1"/>
        <end position="84"/>
    </location>
</feature>
<dbReference type="GO" id="GO:0007018">
    <property type="term" value="P:microtubule-based movement"/>
    <property type="evidence" value="ECO:0007669"/>
    <property type="project" value="InterPro"/>
</dbReference>
<dbReference type="EMBL" id="BLLF01002894">
    <property type="protein sequence ID" value="GFH25706.1"/>
    <property type="molecule type" value="Genomic_DNA"/>
</dbReference>
<dbReference type="Gene3D" id="3.40.50.300">
    <property type="entry name" value="P-loop containing nucleotide triphosphate hydrolases"/>
    <property type="match status" value="1"/>
</dbReference>
<dbReference type="PANTHER" id="PTHR22878">
    <property type="entry name" value="DYNEIN HEAVY CHAIN 6, AXONEMAL-LIKE-RELATED"/>
    <property type="match status" value="1"/>
</dbReference>
<reference evidence="2 3" key="1">
    <citation type="submission" date="2020-02" db="EMBL/GenBank/DDBJ databases">
        <title>Draft genome sequence of Haematococcus lacustris strain NIES-144.</title>
        <authorList>
            <person name="Morimoto D."/>
            <person name="Nakagawa S."/>
            <person name="Yoshida T."/>
            <person name="Sawayama S."/>
        </authorList>
    </citation>
    <scope>NUCLEOTIDE SEQUENCE [LARGE SCALE GENOMIC DNA]</scope>
    <source>
        <strain evidence="2 3">NIES-144</strain>
    </source>
</reference>
<dbReference type="InterPro" id="IPR026983">
    <property type="entry name" value="DHC"/>
</dbReference>
<dbReference type="AlphaFoldDB" id="A0A6A0A1N5"/>
<comment type="caution">
    <text evidence="2">The sequence shown here is derived from an EMBL/GenBank/DDBJ whole genome shotgun (WGS) entry which is preliminary data.</text>
</comment>
<accession>A0A6A0A1N5</accession>